<dbReference type="FunFam" id="3.40.50.1000:FF:000039">
    <property type="entry name" value="Phosphoglycolate phosphatase"/>
    <property type="match status" value="1"/>
</dbReference>
<evidence type="ECO:0000256" key="2">
    <source>
        <dbReference type="ARBA" id="ARBA00050247"/>
    </source>
</evidence>
<feature type="active site" description="Nucleophile" evidence="6">
    <location>
        <position position="25"/>
    </location>
</feature>
<reference evidence="9" key="1">
    <citation type="submission" date="2021-03" db="EMBL/GenBank/DDBJ databases">
        <title>Draft genome sequence of rust myrtle Austropuccinia psidii MF-1, a brazilian biotype.</title>
        <authorList>
            <person name="Quecine M.C."/>
            <person name="Pachon D.M.R."/>
            <person name="Bonatelli M.L."/>
            <person name="Correr F.H."/>
            <person name="Franceschini L.M."/>
            <person name="Leite T.F."/>
            <person name="Margarido G.R.A."/>
            <person name="Almeida C.A."/>
            <person name="Ferrarezi J.A."/>
            <person name="Labate C.A."/>
        </authorList>
    </citation>
    <scope>NUCLEOTIDE SEQUENCE</scope>
    <source>
        <strain evidence="9">MF-1</strain>
    </source>
</reference>
<dbReference type="EC" id="3.1.3.41" evidence="3 5"/>
<dbReference type="GO" id="GO:0005737">
    <property type="term" value="C:cytoplasm"/>
    <property type="evidence" value="ECO:0007669"/>
    <property type="project" value="TreeGrafter"/>
</dbReference>
<keyword evidence="8" id="KW-0460">Magnesium</keyword>
<evidence type="ECO:0000313" key="10">
    <source>
        <dbReference type="Proteomes" id="UP000765509"/>
    </source>
</evidence>
<feature type="binding site" evidence="8">
    <location>
        <position position="27"/>
    </location>
    <ligand>
        <name>Mg(2+)</name>
        <dbReference type="ChEBI" id="CHEBI:18420"/>
    </ligand>
</feature>
<feature type="active site" description="Proton donor" evidence="6">
    <location>
        <position position="27"/>
    </location>
</feature>
<keyword evidence="8" id="KW-0479">Metal-binding</keyword>
<dbReference type="OrthoDB" id="413953at2759"/>
<dbReference type="PANTHER" id="PTHR19288">
    <property type="entry name" value="4-NITROPHENYLPHOSPHATASE-RELATED"/>
    <property type="match status" value="1"/>
</dbReference>
<evidence type="ECO:0000256" key="6">
    <source>
        <dbReference type="PIRSR" id="PIRSR000915-1"/>
    </source>
</evidence>
<name>A0A9Q3DPK5_9BASI</name>
<dbReference type="AlphaFoldDB" id="A0A9Q3DPK5"/>
<dbReference type="InterPro" id="IPR006357">
    <property type="entry name" value="HAD-SF_hydro_IIA"/>
</dbReference>
<dbReference type="EMBL" id="AVOT02019437">
    <property type="protein sequence ID" value="MBW0506969.1"/>
    <property type="molecule type" value="Genomic_DNA"/>
</dbReference>
<dbReference type="SUPFAM" id="SSF56784">
    <property type="entry name" value="HAD-like"/>
    <property type="match status" value="1"/>
</dbReference>
<evidence type="ECO:0000256" key="7">
    <source>
        <dbReference type="PIRSR" id="PIRSR000915-2"/>
    </source>
</evidence>
<organism evidence="9 10">
    <name type="scientific">Austropuccinia psidii MF-1</name>
    <dbReference type="NCBI Taxonomy" id="1389203"/>
    <lineage>
        <taxon>Eukaryota</taxon>
        <taxon>Fungi</taxon>
        <taxon>Dikarya</taxon>
        <taxon>Basidiomycota</taxon>
        <taxon>Pucciniomycotina</taxon>
        <taxon>Pucciniomycetes</taxon>
        <taxon>Pucciniales</taxon>
        <taxon>Sphaerophragmiaceae</taxon>
        <taxon>Austropuccinia</taxon>
    </lineage>
</organism>
<dbReference type="GO" id="GO:0008967">
    <property type="term" value="F:phosphoglycolate phosphatase activity"/>
    <property type="evidence" value="ECO:0007669"/>
    <property type="project" value="TreeGrafter"/>
</dbReference>
<comment type="cofactor">
    <cofactor evidence="8">
        <name>Mg(2+)</name>
        <dbReference type="ChEBI" id="CHEBI:18420"/>
    </cofactor>
    <text evidence="8">Divalent metal ions. Mg(2+) is the most effective.</text>
</comment>
<feature type="binding site" evidence="8">
    <location>
        <position position="25"/>
    </location>
    <ligand>
        <name>Mg(2+)</name>
        <dbReference type="ChEBI" id="CHEBI:18420"/>
    </ligand>
</feature>
<dbReference type="GO" id="GO:0004035">
    <property type="term" value="F:alkaline phosphatase activity"/>
    <property type="evidence" value="ECO:0007669"/>
    <property type="project" value="TreeGrafter"/>
</dbReference>
<feature type="binding site" evidence="8">
    <location>
        <position position="249"/>
    </location>
    <ligand>
        <name>Mg(2+)</name>
        <dbReference type="ChEBI" id="CHEBI:18420"/>
    </ligand>
</feature>
<comment type="catalytic activity">
    <reaction evidence="2 5">
        <text>4-nitrophenyl phosphate + H2O = 4-nitrophenol + phosphate + H(+)</text>
        <dbReference type="Rhea" id="RHEA:21664"/>
        <dbReference type="ChEBI" id="CHEBI:15377"/>
        <dbReference type="ChEBI" id="CHEBI:15378"/>
        <dbReference type="ChEBI" id="CHEBI:43474"/>
        <dbReference type="ChEBI" id="CHEBI:57917"/>
        <dbReference type="ChEBI" id="CHEBI:61146"/>
        <dbReference type="EC" id="3.1.3.41"/>
    </reaction>
</comment>
<dbReference type="GO" id="GO:0046872">
    <property type="term" value="F:metal ion binding"/>
    <property type="evidence" value="ECO:0007669"/>
    <property type="project" value="UniProtKB-KW"/>
</dbReference>
<dbReference type="PANTHER" id="PTHR19288:SF46">
    <property type="entry name" value="HALOACID DEHALOGENASE-LIKE HYDROLASE DOMAIN-CONTAINING PROTEIN 2"/>
    <property type="match status" value="1"/>
</dbReference>
<comment type="caution">
    <text evidence="9">The sequence shown here is derived from an EMBL/GenBank/DDBJ whole genome shotgun (WGS) entry which is preliminary data.</text>
</comment>
<protein>
    <recommendedName>
        <fullName evidence="4 5">4-nitrophenylphosphatase</fullName>
        <shortName evidence="5">PNPPase</shortName>
        <ecNumber evidence="3 5">3.1.3.41</ecNumber>
    </recommendedName>
</protein>
<proteinExistence type="predicted"/>
<evidence type="ECO:0000256" key="4">
    <source>
        <dbReference type="ARBA" id="ARBA00069197"/>
    </source>
</evidence>
<keyword evidence="1 5" id="KW-0378">Hydrolase</keyword>
<dbReference type="InterPro" id="IPR006349">
    <property type="entry name" value="PGP_euk"/>
</dbReference>
<dbReference type="Proteomes" id="UP000765509">
    <property type="component" value="Unassembled WGS sequence"/>
</dbReference>
<evidence type="ECO:0000256" key="8">
    <source>
        <dbReference type="PIRSR" id="PIRSR000915-3"/>
    </source>
</evidence>
<dbReference type="NCBIfam" id="TIGR01452">
    <property type="entry name" value="PGP_euk"/>
    <property type="match status" value="1"/>
</dbReference>
<keyword evidence="10" id="KW-1185">Reference proteome</keyword>
<dbReference type="Gene3D" id="3.40.50.1000">
    <property type="entry name" value="HAD superfamily/HAD-like"/>
    <property type="match status" value="2"/>
</dbReference>
<gene>
    <name evidence="9" type="ORF">O181_046684</name>
</gene>
<sequence>MSVKSLQSHQELQSFINRFDNFLFDCDGVIWHGDQLIPGVKSVLEFLRASNKRLIFVTNNATKSRQSFKAKFDRLGIQADLDEIFGSAYATALYLKRILKFPDHKKVYVIGEKGLEDELESVNVKFCGGTDPLDNEFIDLMDFSSIKTDKEVGAVMCGFDMHINYKKLAKAHRYLHENEDCHFILTNDDSTFPTDGSIFPGSGAISAPLRYAMIGKKDPIVVGKPNKPMLDCILEKHHLEPSRSCMIGDRLDTDIAFGINGGLSTLLVLTGVVTRADLSQLNAQILPEYVVSSLGDFAVLAHE</sequence>
<dbReference type="Pfam" id="PF13344">
    <property type="entry name" value="Hydrolase_6"/>
    <property type="match status" value="1"/>
</dbReference>
<dbReference type="PIRSF" id="PIRSF000915">
    <property type="entry name" value="PGP-type_phosphatase"/>
    <property type="match status" value="1"/>
</dbReference>
<dbReference type="Pfam" id="PF13242">
    <property type="entry name" value="Hydrolase_like"/>
    <property type="match status" value="1"/>
</dbReference>
<evidence type="ECO:0000313" key="9">
    <source>
        <dbReference type="EMBL" id="MBW0506969.1"/>
    </source>
</evidence>
<feature type="binding site" evidence="7">
    <location>
        <position position="224"/>
    </location>
    <ligand>
        <name>substrate</name>
    </ligand>
</feature>
<evidence type="ECO:0000256" key="1">
    <source>
        <dbReference type="ARBA" id="ARBA00022801"/>
    </source>
</evidence>
<dbReference type="NCBIfam" id="TIGR01460">
    <property type="entry name" value="HAD-SF-IIA"/>
    <property type="match status" value="1"/>
</dbReference>
<accession>A0A9Q3DPK5</accession>
<evidence type="ECO:0000256" key="5">
    <source>
        <dbReference type="PIRNR" id="PIRNR000915"/>
    </source>
</evidence>
<dbReference type="InterPro" id="IPR036412">
    <property type="entry name" value="HAD-like_sf"/>
</dbReference>
<dbReference type="InterPro" id="IPR023214">
    <property type="entry name" value="HAD_sf"/>
</dbReference>
<evidence type="ECO:0000256" key="3">
    <source>
        <dbReference type="ARBA" id="ARBA00066659"/>
    </source>
</evidence>